<evidence type="ECO:0000256" key="13">
    <source>
        <dbReference type="ARBA" id="ARBA00048523"/>
    </source>
</evidence>
<evidence type="ECO:0000256" key="4">
    <source>
        <dbReference type="ARBA" id="ARBA00012640"/>
    </source>
</evidence>
<dbReference type="PANTHER" id="PTHR43344:SF2">
    <property type="entry name" value="PHOSPHOSERINE PHOSPHATASE"/>
    <property type="match status" value="1"/>
</dbReference>
<keyword evidence="16" id="KW-1185">Reference proteome</keyword>
<dbReference type="InterPro" id="IPR050582">
    <property type="entry name" value="HAD-like_SerB"/>
</dbReference>
<evidence type="ECO:0000259" key="14">
    <source>
        <dbReference type="Pfam" id="PF13284"/>
    </source>
</evidence>
<dbReference type="EMBL" id="BMYW01000001">
    <property type="protein sequence ID" value="GGX76793.1"/>
    <property type="molecule type" value="Genomic_DNA"/>
</dbReference>
<comment type="similarity">
    <text evidence="3">Belongs to the HAD-like hydrolase superfamily. SerB family.</text>
</comment>
<dbReference type="SFLD" id="SFLDG01136">
    <property type="entry name" value="C1.6:_Phosphoserine_Phosphatas"/>
    <property type="match status" value="1"/>
</dbReference>
<dbReference type="Proteomes" id="UP000600877">
    <property type="component" value="Unassembled WGS sequence"/>
</dbReference>
<name>A0ABQ2Y933_9NEIS</name>
<comment type="cofactor">
    <cofactor evidence="1">
        <name>Mg(2+)</name>
        <dbReference type="ChEBI" id="CHEBI:18420"/>
    </cofactor>
</comment>
<evidence type="ECO:0000256" key="10">
    <source>
        <dbReference type="ARBA" id="ARBA00023299"/>
    </source>
</evidence>
<dbReference type="NCBIfam" id="TIGR01488">
    <property type="entry name" value="HAD-SF-IB"/>
    <property type="match status" value="1"/>
</dbReference>
<evidence type="ECO:0000256" key="12">
    <source>
        <dbReference type="ARBA" id="ARBA00048138"/>
    </source>
</evidence>
<dbReference type="InterPro" id="IPR036412">
    <property type="entry name" value="HAD-like_sf"/>
</dbReference>
<evidence type="ECO:0000256" key="2">
    <source>
        <dbReference type="ARBA" id="ARBA00005135"/>
    </source>
</evidence>
<comment type="pathway">
    <text evidence="2">Amino-acid biosynthesis; L-serine biosynthesis; L-serine from 3-phospho-D-glycerate: step 3/3.</text>
</comment>
<keyword evidence="7" id="KW-0479">Metal-binding</keyword>
<dbReference type="InterPro" id="IPR025138">
    <property type="entry name" value="DUF4072"/>
</dbReference>
<keyword evidence="6" id="KW-0028">Amino-acid biosynthesis</keyword>
<dbReference type="EC" id="3.1.3.3" evidence="4"/>
<keyword evidence="10" id="KW-0718">Serine biosynthesis</keyword>
<dbReference type="RefSeq" id="WP_189372020.1">
    <property type="nucleotide sequence ID" value="NZ_BMYW01000001.1"/>
</dbReference>
<dbReference type="NCBIfam" id="TIGR00338">
    <property type="entry name" value="serB"/>
    <property type="match status" value="1"/>
</dbReference>
<dbReference type="Pfam" id="PF12710">
    <property type="entry name" value="HAD"/>
    <property type="match status" value="1"/>
</dbReference>
<dbReference type="SFLD" id="SFLDG01137">
    <property type="entry name" value="C1.6.1:_Phosphoserine_Phosphat"/>
    <property type="match status" value="1"/>
</dbReference>
<dbReference type="Pfam" id="PF13284">
    <property type="entry name" value="DUF4072"/>
    <property type="match status" value="1"/>
</dbReference>
<dbReference type="InterPro" id="IPR004469">
    <property type="entry name" value="PSP"/>
</dbReference>
<dbReference type="InterPro" id="IPR023214">
    <property type="entry name" value="HAD_sf"/>
</dbReference>
<dbReference type="SUPFAM" id="SSF56784">
    <property type="entry name" value="HAD-like"/>
    <property type="match status" value="1"/>
</dbReference>
<comment type="catalytic activity">
    <reaction evidence="13">
        <text>O-phospho-D-serine + H2O = D-serine + phosphate</text>
        <dbReference type="Rhea" id="RHEA:24873"/>
        <dbReference type="ChEBI" id="CHEBI:15377"/>
        <dbReference type="ChEBI" id="CHEBI:35247"/>
        <dbReference type="ChEBI" id="CHEBI:43474"/>
        <dbReference type="ChEBI" id="CHEBI:58680"/>
        <dbReference type="EC" id="3.1.3.3"/>
    </reaction>
</comment>
<evidence type="ECO:0000313" key="16">
    <source>
        <dbReference type="Proteomes" id="UP000600877"/>
    </source>
</evidence>
<evidence type="ECO:0000256" key="7">
    <source>
        <dbReference type="ARBA" id="ARBA00022723"/>
    </source>
</evidence>
<evidence type="ECO:0000256" key="1">
    <source>
        <dbReference type="ARBA" id="ARBA00001946"/>
    </source>
</evidence>
<sequence>MSTPQTLVLQALTLDQARLTELAALSGAGDSRSVAANVVRLDGVDPARRELVLARAERLSVDANYVDSARRFADFGLLVSDMDSTLITIECIDEIADMQGLKPQVAAITERSMRGELDFSESLKARVALLAGLPETALASVYNERLQLMPGARELLAACREHGVKFMLVSGGFTYFTERLKAELNLDYCHANQLEIVDGKLTGRIVGDIVDGSAKRQLLIAQREALGLRADQVIAIGDGANDLLMLAEAGVGVATHAKPVVRAQARYTLNHVGLDGIRHLFL</sequence>
<keyword evidence="8" id="KW-0378">Hydrolase</keyword>
<dbReference type="CDD" id="cd07500">
    <property type="entry name" value="HAD_PSP"/>
    <property type="match status" value="1"/>
</dbReference>
<keyword evidence="9" id="KW-0460">Magnesium</keyword>
<gene>
    <name evidence="15" type="ORF">GCM10011290_00050</name>
</gene>
<comment type="catalytic activity">
    <reaction evidence="12">
        <text>O-phospho-L-serine + H2O = L-serine + phosphate</text>
        <dbReference type="Rhea" id="RHEA:21208"/>
        <dbReference type="ChEBI" id="CHEBI:15377"/>
        <dbReference type="ChEBI" id="CHEBI:33384"/>
        <dbReference type="ChEBI" id="CHEBI:43474"/>
        <dbReference type="ChEBI" id="CHEBI:57524"/>
        <dbReference type="EC" id="3.1.3.3"/>
    </reaction>
</comment>
<feature type="domain" description="DUF4072" evidence="14">
    <location>
        <begin position="7"/>
        <end position="50"/>
    </location>
</feature>
<evidence type="ECO:0000256" key="8">
    <source>
        <dbReference type="ARBA" id="ARBA00022801"/>
    </source>
</evidence>
<accession>A0ABQ2Y933</accession>
<evidence type="ECO:0000256" key="5">
    <source>
        <dbReference type="ARBA" id="ARBA00015196"/>
    </source>
</evidence>
<evidence type="ECO:0000256" key="6">
    <source>
        <dbReference type="ARBA" id="ARBA00022605"/>
    </source>
</evidence>
<proteinExistence type="inferred from homology"/>
<comment type="caution">
    <text evidence="15">The sequence shown here is derived from an EMBL/GenBank/DDBJ whole genome shotgun (WGS) entry which is preliminary data.</text>
</comment>
<dbReference type="Gene3D" id="3.40.50.1000">
    <property type="entry name" value="HAD superfamily/HAD-like"/>
    <property type="match status" value="1"/>
</dbReference>
<evidence type="ECO:0000256" key="9">
    <source>
        <dbReference type="ARBA" id="ARBA00022842"/>
    </source>
</evidence>
<evidence type="ECO:0000256" key="11">
    <source>
        <dbReference type="ARBA" id="ARBA00031693"/>
    </source>
</evidence>
<evidence type="ECO:0000313" key="15">
    <source>
        <dbReference type="EMBL" id="GGX76793.1"/>
    </source>
</evidence>
<evidence type="ECO:0000256" key="3">
    <source>
        <dbReference type="ARBA" id="ARBA00009184"/>
    </source>
</evidence>
<organism evidence="15 16">
    <name type="scientific">Vogesella alkaliphila</name>
    <dbReference type="NCBI Taxonomy" id="1193621"/>
    <lineage>
        <taxon>Bacteria</taxon>
        <taxon>Pseudomonadati</taxon>
        <taxon>Pseudomonadota</taxon>
        <taxon>Betaproteobacteria</taxon>
        <taxon>Neisseriales</taxon>
        <taxon>Chromobacteriaceae</taxon>
        <taxon>Vogesella</taxon>
    </lineage>
</organism>
<dbReference type="SFLD" id="SFLDF00029">
    <property type="entry name" value="phosphoserine_phosphatase"/>
    <property type="match status" value="1"/>
</dbReference>
<dbReference type="SFLD" id="SFLDS00003">
    <property type="entry name" value="Haloacid_Dehalogenase"/>
    <property type="match status" value="1"/>
</dbReference>
<dbReference type="PANTHER" id="PTHR43344">
    <property type="entry name" value="PHOSPHOSERINE PHOSPHATASE"/>
    <property type="match status" value="1"/>
</dbReference>
<protein>
    <recommendedName>
        <fullName evidence="5">Phosphoserine phosphatase</fullName>
        <ecNumber evidence="4">3.1.3.3</ecNumber>
    </recommendedName>
    <alternativeName>
        <fullName evidence="11">O-phosphoserine phosphohydrolase</fullName>
    </alternativeName>
</protein>
<reference evidence="16" key="1">
    <citation type="journal article" date="2019" name="Int. J. Syst. Evol. Microbiol.">
        <title>The Global Catalogue of Microorganisms (GCM) 10K type strain sequencing project: providing services to taxonomists for standard genome sequencing and annotation.</title>
        <authorList>
            <consortium name="The Broad Institute Genomics Platform"/>
            <consortium name="The Broad Institute Genome Sequencing Center for Infectious Disease"/>
            <person name="Wu L."/>
            <person name="Ma J."/>
        </authorList>
    </citation>
    <scope>NUCLEOTIDE SEQUENCE [LARGE SCALE GENOMIC DNA]</scope>
    <source>
        <strain evidence="16">KCTC 32041</strain>
    </source>
</reference>